<comment type="pathway">
    <text evidence="8">Amino-acid biosynthesis; L-lysine biosynthesis via AAA pathway; L-lysine from L-alpha-aminoadipate (Thermus route): step 2/5.</text>
</comment>
<dbReference type="InterPro" id="IPR001048">
    <property type="entry name" value="Asp/Glu/Uridylate_kinase"/>
</dbReference>
<evidence type="ECO:0000256" key="2">
    <source>
        <dbReference type="ARBA" id="ARBA00022605"/>
    </source>
</evidence>
<dbReference type="EC" id="2.7.2.17" evidence="8"/>
<comment type="subcellular location">
    <subcellularLocation>
        <location evidence="8">Cytoplasm</location>
    </subcellularLocation>
</comment>
<protein>
    <recommendedName>
        <fullName evidence="8">Putative [LysW]-aminoadipate/[LysW]-glutamate kinase</fullName>
        <ecNumber evidence="8">2.7.2.17</ecNumber>
        <ecNumber evidence="8">2.7.2.19</ecNumber>
    </recommendedName>
</protein>
<sequence>MTVVVKVGGARAVDPAGAIADVAALAGDERVVLVHGGSTAVDEALESRGVDPEYVETPDGVVGRFTDAETMGVVEAVFGRIRTDLVADLQTAGVDAIGLSGVDGELISGPRTSAIRIIEDGKRKIKRGDHSGSIETVDPDPLETLLDAGYTPVVGPPMAGQEDDGITPVNVDADRSAAAIAGALDADLVLLTDVEGVYRDPDDPATKIESVATADEWATLEASAEGFMTRKVMAAAEALDAGAPTAIVADANSEAPIRAALDGAGTTVHQEARES</sequence>
<accession>A0A2R4WY75</accession>
<keyword evidence="3 8" id="KW-0808">Transferase</keyword>
<dbReference type="Gene3D" id="3.40.1160.10">
    <property type="entry name" value="Acetylglutamate kinase-like"/>
    <property type="match status" value="1"/>
</dbReference>
<dbReference type="RefSeq" id="WP_108380855.1">
    <property type="nucleotide sequence ID" value="NZ_CP028858.1"/>
</dbReference>
<evidence type="ECO:0000256" key="1">
    <source>
        <dbReference type="ARBA" id="ARBA00022490"/>
    </source>
</evidence>
<feature type="binding site" evidence="8">
    <location>
        <position position="64"/>
    </location>
    <ligand>
        <name>substrate</name>
    </ligand>
</feature>
<comment type="catalytic activity">
    <reaction evidence="8">
        <text>[amino-group carrier protein]-C-terminal-gamma-(L-glutamyl)-L-glutamate + ATP = [amino-group carrier protein]-C-terminal-gamma-(5-phospho-L-glutamyl)-L-glutamate + ADP</text>
        <dbReference type="Rhea" id="RHEA:52632"/>
        <dbReference type="Rhea" id="RHEA-COMP:13311"/>
        <dbReference type="Rhea" id="RHEA-COMP:13313"/>
        <dbReference type="ChEBI" id="CHEBI:30616"/>
        <dbReference type="ChEBI" id="CHEBI:136714"/>
        <dbReference type="ChEBI" id="CHEBI:136717"/>
        <dbReference type="ChEBI" id="CHEBI:456216"/>
        <dbReference type="EC" id="2.7.2.19"/>
    </reaction>
</comment>
<evidence type="ECO:0000256" key="4">
    <source>
        <dbReference type="ARBA" id="ARBA00022741"/>
    </source>
</evidence>
<keyword evidence="4 8" id="KW-0547">Nucleotide-binding</keyword>
<comment type="catalytic activity">
    <reaction evidence="8">
        <text>[amino-group carrier protein]-C-terminal-N-(1,4-dicarboxybutan-1-yl)-L-glutamine + ATP = [amino-group carrier protein]-C-terminal-N-(1-carboxy-5-phosphooxy-5-oxopentan-1-yl)-L-glutamine + ADP</text>
        <dbReference type="Rhea" id="RHEA:41944"/>
        <dbReference type="Rhea" id="RHEA-COMP:9694"/>
        <dbReference type="Rhea" id="RHEA-COMP:9712"/>
        <dbReference type="ChEBI" id="CHEBI:30616"/>
        <dbReference type="ChEBI" id="CHEBI:78499"/>
        <dbReference type="ChEBI" id="CHEBI:78503"/>
        <dbReference type="ChEBI" id="CHEBI:456216"/>
        <dbReference type="EC" id="2.7.2.17"/>
    </reaction>
</comment>
<dbReference type="GeneID" id="36511144"/>
<keyword evidence="11" id="KW-1185">Reference proteome</keyword>
<evidence type="ECO:0000313" key="11">
    <source>
        <dbReference type="Proteomes" id="UP000244727"/>
    </source>
</evidence>
<comment type="similarity">
    <text evidence="8">Belongs to the acetylglutamate kinase family. LysZ subfamily.</text>
</comment>
<dbReference type="KEGG" id="harc:HARCEL1_01515"/>
<comment type="pathway">
    <text evidence="8">Amino-acid biosynthesis; L-arginine biosynthesis.</text>
</comment>
<comment type="caution">
    <text evidence="8">Lacks conserved residue(s) required for the propagation of feature annotation.</text>
</comment>
<dbReference type="GO" id="GO:0019878">
    <property type="term" value="P:lysine biosynthetic process via aminoadipic acid"/>
    <property type="evidence" value="ECO:0007669"/>
    <property type="project" value="UniProtKB-UniRule"/>
</dbReference>
<dbReference type="PANTHER" id="PTHR23342:SF20">
    <property type="entry name" value="[LYSW]-AMINOADIPATE KINASE"/>
    <property type="match status" value="1"/>
</dbReference>
<dbReference type="UniPathway" id="UPA00033">
    <property type="reaction ID" value="UER00036"/>
</dbReference>
<evidence type="ECO:0000256" key="6">
    <source>
        <dbReference type="ARBA" id="ARBA00022840"/>
    </source>
</evidence>
<evidence type="ECO:0000256" key="8">
    <source>
        <dbReference type="HAMAP-Rule" id="MF_02082"/>
    </source>
</evidence>
<dbReference type="GO" id="GO:0003991">
    <property type="term" value="F:acetylglutamate kinase activity"/>
    <property type="evidence" value="ECO:0007669"/>
    <property type="project" value="TreeGrafter"/>
</dbReference>
<feature type="site" description="Transition state stabilizer" evidence="8">
    <location>
        <position position="231"/>
    </location>
</feature>
<dbReference type="GO" id="GO:0043744">
    <property type="term" value="F:N2-acetyl-L-aminoadipate kinase activity"/>
    <property type="evidence" value="ECO:0007669"/>
    <property type="project" value="RHEA"/>
</dbReference>
<dbReference type="HAMAP" id="MF_02082">
    <property type="entry name" value="LysZ"/>
    <property type="match status" value="1"/>
</dbReference>
<dbReference type="InterPro" id="IPR004662">
    <property type="entry name" value="AcgluKinase_fam"/>
</dbReference>
<feature type="domain" description="Aspartate/glutamate/uridylate kinase" evidence="9">
    <location>
        <begin position="1"/>
        <end position="249"/>
    </location>
</feature>
<dbReference type="PIRSF" id="PIRSF000728">
    <property type="entry name" value="NAGK"/>
    <property type="match status" value="1"/>
</dbReference>
<keyword evidence="7 8" id="KW-0457">Lysine biosynthesis</keyword>
<gene>
    <name evidence="10" type="primary">argB</name>
    <name evidence="8" type="synonym">lysZ</name>
    <name evidence="10" type="ORF">HARCEL1_01515</name>
</gene>
<dbReference type="InterPro" id="IPR036393">
    <property type="entry name" value="AceGlu_kinase-like_sf"/>
</dbReference>
<dbReference type="UniPathway" id="UPA00068"/>
<dbReference type="GO" id="GO:0005737">
    <property type="term" value="C:cytoplasm"/>
    <property type="evidence" value="ECO:0007669"/>
    <property type="project" value="UniProtKB-SubCell"/>
</dbReference>
<evidence type="ECO:0000256" key="5">
    <source>
        <dbReference type="ARBA" id="ARBA00022777"/>
    </source>
</evidence>
<dbReference type="NCBIfam" id="NF010659">
    <property type="entry name" value="PRK14058.1-1"/>
    <property type="match status" value="1"/>
</dbReference>
<keyword evidence="8" id="KW-0055">Arginine biosynthesis</keyword>
<dbReference type="InterPro" id="IPR037529">
    <property type="entry name" value="LysZ"/>
</dbReference>
<dbReference type="GO" id="GO:0005524">
    <property type="term" value="F:ATP binding"/>
    <property type="evidence" value="ECO:0007669"/>
    <property type="project" value="UniProtKB-KW"/>
</dbReference>
<reference evidence="10 11" key="1">
    <citation type="submission" date="2018-04" db="EMBL/GenBank/DDBJ databases">
        <title>Halococcoides cellulosivorans gen. nov., sp. nov., an extremely halophilic cellulose-utilizing haloarchaeon from hypersaline lakes.</title>
        <authorList>
            <person name="Sorokin D.Y."/>
            <person name="Toshchakov S.V."/>
            <person name="Samarov N.I."/>
            <person name="Korzhenkov A."/>
            <person name="Kublanov I.V."/>
        </authorList>
    </citation>
    <scope>NUCLEOTIDE SEQUENCE [LARGE SCALE GENOMIC DNA]</scope>
    <source>
        <strain evidence="10 11">HArcel1</strain>
    </source>
</reference>
<keyword evidence="5 8" id="KW-0418">Kinase</keyword>
<dbReference type="SUPFAM" id="SSF53633">
    <property type="entry name" value="Carbamate kinase-like"/>
    <property type="match status" value="1"/>
</dbReference>
<evidence type="ECO:0000256" key="3">
    <source>
        <dbReference type="ARBA" id="ARBA00022679"/>
    </source>
</evidence>
<dbReference type="AlphaFoldDB" id="A0A2R4WY75"/>
<organism evidence="10 11">
    <name type="scientific">Halococcoides cellulosivorans</name>
    <dbReference type="NCBI Taxonomy" id="1679096"/>
    <lineage>
        <taxon>Archaea</taxon>
        <taxon>Methanobacteriati</taxon>
        <taxon>Methanobacteriota</taxon>
        <taxon>Stenosarchaea group</taxon>
        <taxon>Halobacteria</taxon>
        <taxon>Halobacteriales</taxon>
        <taxon>Haloarculaceae</taxon>
        <taxon>Halococcoides</taxon>
    </lineage>
</organism>
<dbReference type="NCBIfam" id="NF010661">
    <property type="entry name" value="PRK14058.1-3"/>
    <property type="match status" value="1"/>
</dbReference>
<evidence type="ECO:0000256" key="7">
    <source>
        <dbReference type="ARBA" id="ARBA00023154"/>
    </source>
</evidence>
<keyword evidence="2 8" id="KW-0028">Amino-acid biosynthesis</keyword>
<dbReference type="NCBIfam" id="TIGR00761">
    <property type="entry name" value="argB"/>
    <property type="match status" value="1"/>
</dbReference>
<name>A0A2R4WY75_9EURY</name>
<keyword evidence="1 8" id="KW-0963">Cytoplasm</keyword>
<comment type="function">
    <text evidence="8">Involved in both the arginine and lysine biosynthetic pathways. Phosphorylates the LysW-bound precursors glutamate (for arginine biosynthesis), respectively alpha-aminoadipate (for lysine biosynthesis).</text>
</comment>
<dbReference type="EC" id="2.7.2.19" evidence="8"/>
<dbReference type="PANTHER" id="PTHR23342">
    <property type="entry name" value="N-ACETYLGLUTAMATE SYNTHASE"/>
    <property type="match status" value="1"/>
</dbReference>
<dbReference type="Pfam" id="PF00696">
    <property type="entry name" value="AA_kinase"/>
    <property type="match status" value="1"/>
</dbReference>
<evidence type="ECO:0000313" key="10">
    <source>
        <dbReference type="EMBL" id="AWB26486.1"/>
    </source>
</evidence>
<keyword evidence="6 8" id="KW-0067">ATP-binding</keyword>
<dbReference type="EMBL" id="CP028858">
    <property type="protein sequence ID" value="AWB26486.1"/>
    <property type="molecule type" value="Genomic_DNA"/>
</dbReference>
<dbReference type="Proteomes" id="UP000244727">
    <property type="component" value="Chromosome"/>
</dbReference>
<dbReference type="GO" id="GO:0042450">
    <property type="term" value="P:L-arginine biosynthetic process via ornithine"/>
    <property type="evidence" value="ECO:0007669"/>
    <property type="project" value="UniProtKB-UniRule"/>
</dbReference>
<feature type="binding site" evidence="8">
    <location>
        <position position="170"/>
    </location>
    <ligand>
        <name>substrate</name>
    </ligand>
</feature>
<feature type="site" description="Transition state stabilizer" evidence="8">
    <location>
        <position position="6"/>
    </location>
</feature>
<evidence type="ECO:0000259" key="9">
    <source>
        <dbReference type="Pfam" id="PF00696"/>
    </source>
</evidence>
<proteinExistence type="inferred from homology"/>